<dbReference type="FunFam" id="1.10.418.10:FF:000006">
    <property type="entry name" value="Filamin-B isoform A"/>
    <property type="match status" value="1"/>
</dbReference>
<evidence type="ECO:0000313" key="6">
    <source>
        <dbReference type="EMBL" id="EJD74622.1"/>
    </source>
</evidence>
<feature type="domain" description="Calponin-homology (CH)" evidence="5">
    <location>
        <begin position="22"/>
        <end position="128"/>
    </location>
</feature>
<name>A0A1S0UG05_LOALO</name>
<dbReference type="SMART" id="SM00557">
    <property type="entry name" value="IG_FLMN"/>
    <property type="match status" value="1"/>
</dbReference>
<feature type="repeat" description="Filamin" evidence="4">
    <location>
        <begin position="427"/>
        <end position="521"/>
    </location>
</feature>
<dbReference type="InterPro" id="IPR014756">
    <property type="entry name" value="Ig_E-set"/>
</dbReference>
<keyword evidence="2" id="KW-0677">Repeat</keyword>
<keyword evidence="3" id="KW-0009">Actin-binding</keyword>
<dbReference type="PROSITE" id="PS00019">
    <property type="entry name" value="ACTININ_1"/>
    <property type="match status" value="1"/>
</dbReference>
<dbReference type="InterPro" id="IPR013783">
    <property type="entry name" value="Ig-like_fold"/>
</dbReference>
<dbReference type="PROSITE" id="PS00020">
    <property type="entry name" value="ACTININ_2"/>
    <property type="match status" value="1"/>
</dbReference>
<dbReference type="Gene3D" id="1.10.418.10">
    <property type="entry name" value="Calponin-like domain"/>
    <property type="match status" value="2"/>
</dbReference>
<reference evidence="6" key="1">
    <citation type="submission" date="2012-04" db="EMBL/GenBank/DDBJ databases">
        <title>The Genome Sequence of Loa loa.</title>
        <authorList>
            <consortium name="The Broad Institute Genome Sequencing Platform"/>
            <consortium name="Broad Institute Genome Sequencing Center for Infectious Disease"/>
            <person name="Nutman T.B."/>
            <person name="Fink D.L."/>
            <person name="Russ C."/>
            <person name="Young S."/>
            <person name="Zeng Q."/>
            <person name="Gargeya S."/>
            <person name="Alvarado L."/>
            <person name="Berlin A."/>
            <person name="Chapman S.B."/>
            <person name="Chen Z."/>
            <person name="Freedman E."/>
            <person name="Gellesch M."/>
            <person name="Goldberg J."/>
            <person name="Griggs A."/>
            <person name="Gujja S."/>
            <person name="Heilman E.R."/>
            <person name="Heiman D."/>
            <person name="Howarth C."/>
            <person name="Mehta T."/>
            <person name="Neiman D."/>
            <person name="Pearson M."/>
            <person name="Roberts A."/>
            <person name="Saif S."/>
            <person name="Shea T."/>
            <person name="Shenoy N."/>
            <person name="Sisk P."/>
            <person name="Stolte C."/>
            <person name="Sykes S."/>
            <person name="White J."/>
            <person name="Yandava C."/>
            <person name="Haas B."/>
            <person name="Henn M.R."/>
            <person name="Nusbaum C."/>
            <person name="Birren B."/>
        </authorList>
    </citation>
    <scope>NUCLEOTIDE SEQUENCE [LARGE SCALE GENOMIC DNA]</scope>
</reference>
<evidence type="ECO:0000259" key="5">
    <source>
        <dbReference type="PROSITE" id="PS50021"/>
    </source>
</evidence>
<protein>
    <submittedName>
        <fullName evidence="6">Filamin/ABP280 repeat family protein</fullName>
    </submittedName>
</protein>
<feature type="repeat" description="Filamin" evidence="4">
    <location>
        <begin position="335"/>
        <end position="429"/>
    </location>
</feature>
<dbReference type="Pfam" id="PF00630">
    <property type="entry name" value="Filamin"/>
    <property type="match status" value="1"/>
</dbReference>
<dbReference type="SMART" id="SM00033">
    <property type="entry name" value="CH"/>
    <property type="match status" value="2"/>
</dbReference>
<dbReference type="InterPro" id="IPR001298">
    <property type="entry name" value="Filamin/ABP280_rpt"/>
</dbReference>
<dbReference type="SUPFAM" id="SSF47576">
    <property type="entry name" value="Calponin-homology domain, CH-domain"/>
    <property type="match status" value="1"/>
</dbReference>
<dbReference type="RefSeq" id="XP_020305530.1">
    <property type="nucleotide sequence ID" value="XM_020450747.1"/>
</dbReference>
<dbReference type="OMA" id="ERNSHIY"/>
<accession>A0A1S0UG05</accession>
<dbReference type="InterPro" id="IPR017868">
    <property type="entry name" value="Filamin/ABP280_repeat-like"/>
</dbReference>
<dbReference type="InParanoid" id="A0A1S0UG05"/>
<comment type="similarity">
    <text evidence="1">Belongs to the filamin family.</text>
</comment>
<dbReference type="PROSITE" id="PS50194">
    <property type="entry name" value="FILAMIN_REPEAT"/>
    <property type="match status" value="3"/>
</dbReference>
<evidence type="ECO:0000256" key="1">
    <source>
        <dbReference type="ARBA" id="ARBA00009238"/>
    </source>
</evidence>
<organism evidence="6">
    <name type="scientific">Loa loa</name>
    <name type="common">Eye worm</name>
    <name type="synonym">Filaria loa</name>
    <dbReference type="NCBI Taxonomy" id="7209"/>
    <lineage>
        <taxon>Eukaryota</taxon>
        <taxon>Metazoa</taxon>
        <taxon>Ecdysozoa</taxon>
        <taxon>Nematoda</taxon>
        <taxon>Chromadorea</taxon>
        <taxon>Rhabditida</taxon>
        <taxon>Spirurina</taxon>
        <taxon>Spiruromorpha</taxon>
        <taxon>Filarioidea</taxon>
        <taxon>Onchocercidae</taxon>
        <taxon>Loa</taxon>
    </lineage>
</organism>
<dbReference type="OrthoDB" id="18740at2759"/>
<dbReference type="InterPro" id="IPR036872">
    <property type="entry name" value="CH_dom_sf"/>
</dbReference>
<sequence>MNQDEPYEIFLEDQQPDATWKKIQQNTFTRWVNQKLEPVNVKVTDLETDFGEGLKLIRLVEVLSGRSLGRYSRKVTFRHQKLENISLALKFLENEEHIKIVNIDSSAIADRNLKLILGLVWTLILHYSISNQIWDDHTGSAAKVEDLSPKVKLMTWLKGKLPSGLPFTNFTSDWNDGILLGALVDSCAPDLGVDWRNWLPSQALHSTRTAMHLAKDYLDIAPLIAPEELISPAVDERSVMTYLSQFPGAKYTPRMGRFRDIDVLPTVGIDTKFVLLTSSATVATEINIKGPTGSLLPYTMSRSSETVYNFIYQPKIAGEHEILAIVRDKISGNIAHLTSPKIVAVEGAHLLYDRNVQLGMPVKFKIENPGKDPIEVFVVPPYDKGFVVPVTRDGNIFIGQFMPKREGVYELNIFQKGNRITGSPFSLTVTPQAQINIWGRGLEPNGIQSGEEVIVYADYSDSLLGPPCMRVRGLSGNEIPVSEALDENLHLKIFKYRPRKVGIYEVGVLLGEKHIGKSPYK</sequence>
<dbReference type="PROSITE" id="PS50021">
    <property type="entry name" value="CH"/>
    <property type="match status" value="2"/>
</dbReference>
<dbReference type="AlphaFoldDB" id="A0A1S0UG05"/>
<dbReference type="InterPro" id="IPR044801">
    <property type="entry name" value="Filamin"/>
</dbReference>
<dbReference type="PANTHER" id="PTHR38537:SF8">
    <property type="entry name" value="FILAMIN-A"/>
    <property type="match status" value="1"/>
</dbReference>
<dbReference type="Pfam" id="PF00307">
    <property type="entry name" value="CH"/>
    <property type="match status" value="2"/>
</dbReference>
<dbReference type="KEGG" id="loa:LOAG_18078"/>
<feature type="domain" description="Calponin-homology (CH)" evidence="5">
    <location>
        <begin position="147"/>
        <end position="251"/>
    </location>
</feature>
<dbReference type="CTD" id="9951362"/>
<gene>
    <name evidence="6" type="ORF">LOAG_18078</name>
</gene>
<dbReference type="InterPro" id="IPR001589">
    <property type="entry name" value="Actinin_actin-bd_CS"/>
</dbReference>
<dbReference type="InterPro" id="IPR001715">
    <property type="entry name" value="CH_dom"/>
</dbReference>
<dbReference type="GO" id="GO:0030036">
    <property type="term" value="P:actin cytoskeleton organization"/>
    <property type="evidence" value="ECO:0007669"/>
    <property type="project" value="InterPro"/>
</dbReference>
<dbReference type="Gene3D" id="2.60.40.10">
    <property type="entry name" value="Immunoglobulins"/>
    <property type="match status" value="2"/>
</dbReference>
<evidence type="ECO:0000256" key="3">
    <source>
        <dbReference type="ARBA" id="ARBA00023203"/>
    </source>
</evidence>
<dbReference type="PANTHER" id="PTHR38537">
    <property type="entry name" value="JITTERBUG, ISOFORM N"/>
    <property type="match status" value="1"/>
</dbReference>
<proteinExistence type="inferred from homology"/>
<evidence type="ECO:0000256" key="2">
    <source>
        <dbReference type="ARBA" id="ARBA00022737"/>
    </source>
</evidence>
<dbReference type="SUPFAM" id="SSF81296">
    <property type="entry name" value="E set domains"/>
    <property type="match status" value="2"/>
</dbReference>
<dbReference type="EMBL" id="JH712255">
    <property type="protein sequence ID" value="EJD74622.1"/>
    <property type="molecule type" value="Genomic_DNA"/>
</dbReference>
<feature type="repeat" description="Filamin" evidence="4">
    <location>
        <begin position="231"/>
        <end position="322"/>
    </location>
</feature>
<dbReference type="GO" id="GO:0051015">
    <property type="term" value="F:actin filament binding"/>
    <property type="evidence" value="ECO:0007669"/>
    <property type="project" value="InterPro"/>
</dbReference>
<evidence type="ECO:0000256" key="4">
    <source>
        <dbReference type="PROSITE-ProRule" id="PRU00087"/>
    </source>
</evidence>
<dbReference type="GeneID" id="9951362"/>
<feature type="non-terminal residue" evidence="6">
    <location>
        <position position="521"/>
    </location>
</feature>